<reference evidence="2 3" key="1">
    <citation type="journal article" date="2023" name="G3 (Bethesda)">
        <title>A chromosome-level genome assembly of Zasmidium syzygii isolated from banana leaves.</title>
        <authorList>
            <person name="van Westerhoven A.C."/>
            <person name="Mehrabi R."/>
            <person name="Talebi R."/>
            <person name="Steentjes M.B.F."/>
            <person name="Corcolon B."/>
            <person name="Chong P.A."/>
            <person name="Kema G.H.J."/>
            <person name="Seidl M.F."/>
        </authorList>
    </citation>
    <scope>NUCLEOTIDE SEQUENCE [LARGE SCALE GENOMIC DNA]</scope>
    <source>
        <strain evidence="2 3">P124</strain>
    </source>
</reference>
<dbReference type="Proteomes" id="UP001305779">
    <property type="component" value="Unassembled WGS sequence"/>
</dbReference>
<gene>
    <name evidence="2" type="ORF">PRZ48_007409</name>
</gene>
<sequence>MAGPTKPPFGIDNHGDKGRRDKGSDEIITGAYKKRGRLDVSLTSPPPLKKKAKLSSGKTLVSTELNQSDDESAESGDSHNEESEDGSEDGTEPETGYRDEEDSEEDCEDSTESETTESESGDSYDEEIEDEDAGDEDHDDGSDDEEDTDDRQFDDILGHELGFRDRRDWWTAFNEKDKRMDKLIESDDVCQRIGEGWLMVEPLSTSTLHQLGKVPPPAILQEAFEEAMMTPDLGYNFLVEDTVTFLDWAYAEACGGRADEVVEAVTLPEQKQIVTDIVEGRRQPNSTEDYLDRNEVRFTAFDNPRSAHRLPFLDTTTTNTAATETTVNNFWSACYFHFKKQDKCMLDHPPRAHEPLPNTQQWKHRFL</sequence>
<comment type="caution">
    <text evidence="2">The sequence shown here is derived from an EMBL/GenBank/DDBJ whole genome shotgun (WGS) entry which is preliminary data.</text>
</comment>
<feature type="compositionally biased region" description="Acidic residues" evidence="1">
    <location>
        <begin position="82"/>
        <end position="92"/>
    </location>
</feature>
<name>A0ABR0EK90_ZASCE</name>
<keyword evidence="3" id="KW-1185">Reference proteome</keyword>
<proteinExistence type="predicted"/>
<accession>A0ABR0EK90</accession>
<evidence type="ECO:0000313" key="2">
    <source>
        <dbReference type="EMBL" id="KAK4501600.1"/>
    </source>
</evidence>
<feature type="region of interest" description="Disordered" evidence="1">
    <location>
        <begin position="1"/>
        <end position="156"/>
    </location>
</feature>
<feature type="compositionally biased region" description="Basic and acidic residues" evidence="1">
    <location>
        <begin position="13"/>
        <end position="25"/>
    </location>
</feature>
<protein>
    <submittedName>
        <fullName evidence="2">Uncharacterized protein</fullName>
    </submittedName>
</protein>
<feature type="compositionally biased region" description="Acidic residues" evidence="1">
    <location>
        <begin position="99"/>
        <end position="149"/>
    </location>
</feature>
<evidence type="ECO:0000313" key="3">
    <source>
        <dbReference type="Proteomes" id="UP001305779"/>
    </source>
</evidence>
<dbReference type="EMBL" id="JAXOVC010000005">
    <property type="protein sequence ID" value="KAK4501600.1"/>
    <property type="molecule type" value="Genomic_DNA"/>
</dbReference>
<organism evidence="2 3">
    <name type="scientific">Zasmidium cellare</name>
    <name type="common">Wine cellar mold</name>
    <name type="synonym">Racodium cellare</name>
    <dbReference type="NCBI Taxonomy" id="395010"/>
    <lineage>
        <taxon>Eukaryota</taxon>
        <taxon>Fungi</taxon>
        <taxon>Dikarya</taxon>
        <taxon>Ascomycota</taxon>
        <taxon>Pezizomycotina</taxon>
        <taxon>Dothideomycetes</taxon>
        <taxon>Dothideomycetidae</taxon>
        <taxon>Mycosphaerellales</taxon>
        <taxon>Mycosphaerellaceae</taxon>
        <taxon>Zasmidium</taxon>
    </lineage>
</organism>
<evidence type="ECO:0000256" key="1">
    <source>
        <dbReference type="SAM" id="MobiDB-lite"/>
    </source>
</evidence>